<dbReference type="InterPro" id="IPR006439">
    <property type="entry name" value="HAD-SF_hydro_IA"/>
</dbReference>
<comment type="caution">
    <text evidence="1">The sequence shown here is derived from an EMBL/GenBank/DDBJ whole genome shotgun (WGS) entry which is preliminary data.</text>
</comment>
<keyword evidence="2" id="KW-1185">Reference proteome</keyword>
<evidence type="ECO:0000313" key="2">
    <source>
        <dbReference type="Proteomes" id="UP001592531"/>
    </source>
</evidence>
<dbReference type="PANTHER" id="PTHR47829">
    <property type="entry name" value="HYDROLASE, PUTATIVE (AFU_ORTHOLOGUE AFUA_1G12880)-RELATED"/>
    <property type="match status" value="1"/>
</dbReference>
<organism evidence="1 2">
    <name type="scientific">Streptacidiphilus cavernicola</name>
    <dbReference type="NCBI Taxonomy" id="3342716"/>
    <lineage>
        <taxon>Bacteria</taxon>
        <taxon>Bacillati</taxon>
        <taxon>Actinomycetota</taxon>
        <taxon>Actinomycetes</taxon>
        <taxon>Kitasatosporales</taxon>
        <taxon>Streptomycetaceae</taxon>
        <taxon>Streptacidiphilus</taxon>
    </lineage>
</organism>
<dbReference type="GO" id="GO:0016787">
    <property type="term" value="F:hydrolase activity"/>
    <property type="evidence" value="ECO:0007669"/>
    <property type="project" value="UniProtKB-KW"/>
</dbReference>
<proteinExistence type="predicted"/>
<dbReference type="NCBIfam" id="TIGR01509">
    <property type="entry name" value="HAD-SF-IA-v3"/>
    <property type="match status" value="1"/>
</dbReference>
<gene>
    <name evidence="1" type="ORF">ACEZDE_03960</name>
</gene>
<name>A0ABV6VQ11_9ACTN</name>
<sequence length="212" mass="23184">MAPEISPYGALILDFAGVLTEGIHESQVAWCRAEGLDDDAWRRTLNDHPQGRQLYTELEIGRMDQVQWNEATAPLLGVAPDNLMGRAWAEVRPARAMIELAKAAREAGLKVALLSNSFGLSPYNPYEHVEVWNLFDVRVVSELVGLAKPDPAIYRLTLDRLDLPAGECVFVDDHPKNLPPAAALGITTVLGDGSPEVVERLRTLLGVQTPVA</sequence>
<protein>
    <submittedName>
        <fullName evidence="1">HAD-IA family hydrolase</fullName>
    </submittedName>
</protein>
<evidence type="ECO:0000313" key="1">
    <source>
        <dbReference type="EMBL" id="MFC1415803.1"/>
    </source>
</evidence>
<dbReference type="Proteomes" id="UP001592531">
    <property type="component" value="Unassembled WGS sequence"/>
</dbReference>
<keyword evidence="1" id="KW-0378">Hydrolase</keyword>
<accession>A0ABV6VQ11</accession>
<reference evidence="1 2" key="1">
    <citation type="submission" date="2024-09" db="EMBL/GenBank/DDBJ databases">
        <authorList>
            <person name="Lee S.D."/>
        </authorList>
    </citation>
    <scope>NUCLEOTIDE SEQUENCE [LARGE SCALE GENOMIC DNA]</scope>
    <source>
        <strain evidence="1 2">N8-3</strain>
    </source>
</reference>
<dbReference type="InterPro" id="IPR036412">
    <property type="entry name" value="HAD-like_sf"/>
</dbReference>
<dbReference type="InterPro" id="IPR023214">
    <property type="entry name" value="HAD_sf"/>
</dbReference>
<dbReference type="PANTHER" id="PTHR47829:SF1">
    <property type="entry name" value="HAD FAMILY PHOSPHATASE"/>
    <property type="match status" value="1"/>
</dbReference>
<dbReference type="SFLD" id="SFLDG01129">
    <property type="entry name" value="C1.5:_HAD__Beta-PGM__Phosphata"/>
    <property type="match status" value="1"/>
</dbReference>
<dbReference type="SUPFAM" id="SSF56784">
    <property type="entry name" value="HAD-like"/>
    <property type="match status" value="1"/>
</dbReference>
<dbReference type="InterPro" id="IPR052898">
    <property type="entry name" value="ACAD10-like"/>
</dbReference>
<dbReference type="EMBL" id="JBHFAB010000002">
    <property type="protein sequence ID" value="MFC1415803.1"/>
    <property type="molecule type" value="Genomic_DNA"/>
</dbReference>
<dbReference type="SFLD" id="SFLDS00003">
    <property type="entry name" value="Haloacid_Dehalogenase"/>
    <property type="match status" value="1"/>
</dbReference>
<dbReference type="RefSeq" id="WP_380532125.1">
    <property type="nucleotide sequence ID" value="NZ_JBHFAB010000002.1"/>
</dbReference>
<dbReference type="Pfam" id="PF00702">
    <property type="entry name" value="Hydrolase"/>
    <property type="match status" value="1"/>
</dbReference>
<dbReference type="Gene3D" id="3.40.50.1000">
    <property type="entry name" value="HAD superfamily/HAD-like"/>
    <property type="match status" value="1"/>
</dbReference>